<comment type="caution">
    <text evidence="1">The sequence shown here is derived from an EMBL/GenBank/DDBJ whole genome shotgun (WGS) entry which is preliminary data.</text>
</comment>
<name>A0ABS4XA89_9MICC</name>
<proteinExistence type="predicted"/>
<evidence type="ECO:0000313" key="2">
    <source>
        <dbReference type="Proteomes" id="UP001296993"/>
    </source>
</evidence>
<dbReference type="Proteomes" id="UP001296993">
    <property type="component" value="Unassembled WGS sequence"/>
</dbReference>
<organism evidence="1 2">
    <name type="scientific">Paeniglutamicibacter kerguelensis</name>
    <dbReference type="NCBI Taxonomy" id="254788"/>
    <lineage>
        <taxon>Bacteria</taxon>
        <taxon>Bacillati</taxon>
        <taxon>Actinomycetota</taxon>
        <taxon>Actinomycetes</taxon>
        <taxon>Micrococcales</taxon>
        <taxon>Micrococcaceae</taxon>
        <taxon>Paeniglutamicibacter</taxon>
    </lineage>
</organism>
<accession>A0ABS4XA89</accession>
<dbReference type="RefSeq" id="WP_209996188.1">
    <property type="nucleotide sequence ID" value="NZ_BAAAJY010000015.1"/>
</dbReference>
<dbReference type="EMBL" id="JAGIOF010000001">
    <property type="protein sequence ID" value="MBP2385372.1"/>
    <property type="molecule type" value="Genomic_DNA"/>
</dbReference>
<reference evidence="1 2" key="1">
    <citation type="submission" date="2021-03" db="EMBL/GenBank/DDBJ databases">
        <title>Sequencing the genomes of 1000 actinobacteria strains.</title>
        <authorList>
            <person name="Klenk H.-P."/>
        </authorList>
    </citation>
    <scope>NUCLEOTIDE SEQUENCE [LARGE SCALE GENOMIC DNA]</scope>
    <source>
        <strain evidence="1 2">DSM 15797</strain>
    </source>
</reference>
<protein>
    <submittedName>
        <fullName evidence="1">Uncharacterized protein</fullName>
    </submittedName>
</protein>
<gene>
    <name evidence="1" type="ORF">JOF47_000883</name>
</gene>
<keyword evidence="2" id="KW-1185">Reference proteome</keyword>
<sequence>MNADISGGGQAGSLDLAANITEREQLTSLPNNSVIEDCSGDVGSIFNGKIWHPETAPLSLGRATRYLPATVVHQGTE</sequence>
<evidence type="ECO:0000313" key="1">
    <source>
        <dbReference type="EMBL" id="MBP2385372.1"/>
    </source>
</evidence>